<evidence type="ECO:0000259" key="1">
    <source>
        <dbReference type="Pfam" id="PF13614"/>
    </source>
</evidence>
<sequence length="280" mass="31295">MKSLISKNSSLVVSVISTKGGVTKSTNVANIGAFCADHGIKTLMIDTDTQPTLSSYYHVSNQSPFGLYELFNRPDLPIAKIITQTEFDNLDVIQSNDPLDRLTTELNTLPGGILKFRELIKKIEGYDLIIIDTRGTRGITVDMTVLASDLVISPIKPELVSAREFVRGTINLYESLSIFTGYGISLPPLKAVINCLDRTRDAKDIVANLYDIFSNLAEKNSQIELINFEIPHRIAYREAASRALPVHRHNKIEAENIRQLCSLLFPCWKAHFQTETKRGE</sequence>
<name>A0ABX4ZW27_9PAST</name>
<dbReference type="Gene3D" id="3.40.50.300">
    <property type="entry name" value="P-loop containing nucleotide triphosphate hydrolases"/>
    <property type="match status" value="1"/>
</dbReference>
<dbReference type="PANTHER" id="PTHR13696:SF96">
    <property type="entry name" value="COBQ_COBB_MIND_PARA NUCLEOTIDE BINDING DOMAIN-CONTAINING PROTEIN"/>
    <property type="match status" value="1"/>
</dbReference>
<dbReference type="PANTHER" id="PTHR13696">
    <property type="entry name" value="P-LOOP CONTAINING NUCLEOSIDE TRIPHOSPHATE HYDROLASE"/>
    <property type="match status" value="1"/>
</dbReference>
<dbReference type="CDD" id="cd02042">
    <property type="entry name" value="ParAB_family"/>
    <property type="match status" value="1"/>
</dbReference>
<dbReference type="InterPro" id="IPR025669">
    <property type="entry name" value="AAA_dom"/>
</dbReference>
<accession>A0ABX4ZW27</accession>
<keyword evidence="3" id="KW-1185">Reference proteome</keyword>
<dbReference type="EMBL" id="PQVI01000003">
    <property type="protein sequence ID" value="POY43219.1"/>
    <property type="molecule type" value="Genomic_DNA"/>
</dbReference>
<reference evidence="2 3" key="1">
    <citation type="submission" date="2018-02" db="EMBL/GenBank/DDBJ databases">
        <title>Classification genera of Pasteurellaceae by whole genome sequence comparison.</title>
        <authorList>
            <person name="Christensen H."/>
        </authorList>
    </citation>
    <scope>NUCLEOTIDE SEQUENCE [LARGE SCALE GENOMIC DNA]</scope>
    <source>
        <strain evidence="2 3">20186H4H1</strain>
    </source>
</reference>
<evidence type="ECO:0000313" key="2">
    <source>
        <dbReference type="EMBL" id="POY43219.1"/>
    </source>
</evidence>
<comment type="caution">
    <text evidence="2">The sequence shown here is derived from an EMBL/GenBank/DDBJ whole genome shotgun (WGS) entry which is preliminary data.</text>
</comment>
<dbReference type="InterPro" id="IPR027417">
    <property type="entry name" value="P-loop_NTPase"/>
</dbReference>
<organism evidence="2 3">
    <name type="scientific">Avibacterium endocarditidis</name>
    <dbReference type="NCBI Taxonomy" id="380674"/>
    <lineage>
        <taxon>Bacteria</taxon>
        <taxon>Pseudomonadati</taxon>
        <taxon>Pseudomonadota</taxon>
        <taxon>Gammaproteobacteria</taxon>
        <taxon>Pasteurellales</taxon>
        <taxon>Pasteurellaceae</taxon>
        <taxon>Avibacterium</taxon>
    </lineage>
</organism>
<dbReference type="InterPro" id="IPR050678">
    <property type="entry name" value="DNA_Partitioning_ATPase"/>
</dbReference>
<dbReference type="SUPFAM" id="SSF52540">
    <property type="entry name" value="P-loop containing nucleoside triphosphate hydrolases"/>
    <property type="match status" value="1"/>
</dbReference>
<protein>
    <submittedName>
        <fullName evidence="2">ParA family protein</fullName>
    </submittedName>
</protein>
<dbReference type="Proteomes" id="UP000237229">
    <property type="component" value="Unassembled WGS sequence"/>
</dbReference>
<dbReference type="RefSeq" id="WP_103854675.1">
    <property type="nucleotide sequence ID" value="NZ_CBCSDH010000005.1"/>
</dbReference>
<dbReference type="Pfam" id="PF13614">
    <property type="entry name" value="AAA_31"/>
    <property type="match status" value="1"/>
</dbReference>
<proteinExistence type="predicted"/>
<evidence type="ECO:0000313" key="3">
    <source>
        <dbReference type="Proteomes" id="UP000237229"/>
    </source>
</evidence>
<gene>
    <name evidence="2" type="ORF">C3Z13_00635</name>
</gene>
<feature type="domain" description="AAA" evidence="1">
    <location>
        <begin position="12"/>
        <end position="161"/>
    </location>
</feature>